<dbReference type="InterPro" id="IPR045266">
    <property type="entry name" value="DOH_DOMON"/>
</dbReference>
<gene>
    <name evidence="4" type="ORF">BCR41DRAFT_389083</name>
</gene>
<evidence type="ECO:0000259" key="3">
    <source>
        <dbReference type="PROSITE" id="PS50836"/>
    </source>
</evidence>
<evidence type="ECO:0000256" key="2">
    <source>
        <dbReference type="SAM" id="SignalP"/>
    </source>
</evidence>
<feature type="region of interest" description="Disordered" evidence="1">
    <location>
        <begin position="198"/>
        <end position="236"/>
    </location>
</feature>
<keyword evidence="2" id="KW-0732">Signal</keyword>
<evidence type="ECO:0000313" key="4">
    <source>
        <dbReference type="EMBL" id="ORZ06734.1"/>
    </source>
</evidence>
<protein>
    <recommendedName>
        <fullName evidence="3">DOMON domain-containing protein</fullName>
    </recommendedName>
</protein>
<dbReference type="PROSITE" id="PS50836">
    <property type="entry name" value="DOMON"/>
    <property type="match status" value="1"/>
</dbReference>
<proteinExistence type="predicted"/>
<reference evidence="4 5" key="1">
    <citation type="submission" date="2016-07" db="EMBL/GenBank/DDBJ databases">
        <title>Pervasive Adenine N6-methylation of Active Genes in Fungi.</title>
        <authorList>
            <consortium name="DOE Joint Genome Institute"/>
            <person name="Mondo S.J."/>
            <person name="Dannebaum R.O."/>
            <person name="Kuo R.C."/>
            <person name="Labutti K."/>
            <person name="Haridas S."/>
            <person name="Kuo A."/>
            <person name="Salamov A."/>
            <person name="Ahrendt S.R."/>
            <person name="Lipzen A."/>
            <person name="Sullivan W."/>
            <person name="Andreopoulos W.B."/>
            <person name="Clum A."/>
            <person name="Lindquist E."/>
            <person name="Daum C."/>
            <person name="Ramamoorthy G.K."/>
            <person name="Gryganskyi A."/>
            <person name="Culley D."/>
            <person name="Magnuson J.K."/>
            <person name="James T.Y."/>
            <person name="O'Malley M.A."/>
            <person name="Stajich J.E."/>
            <person name="Spatafora J.W."/>
            <person name="Visel A."/>
            <person name="Grigoriev I.V."/>
        </authorList>
    </citation>
    <scope>NUCLEOTIDE SEQUENCE [LARGE SCALE GENOMIC DNA]</scope>
    <source>
        <strain evidence="4 5">NRRL 3116</strain>
    </source>
</reference>
<evidence type="ECO:0000256" key="1">
    <source>
        <dbReference type="SAM" id="MobiDB-lite"/>
    </source>
</evidence>
<feature type="signal peptide" evidence="2">
    <location>
        <begin position="1"/>
        <end position="35"/>
    </location>
</feature>
<dbReference type="Proteomes" id="UP000193648">
    <property type="component" value="Unassembled WGS sequence"/>
</dbReference>
<feature type="compositionally biased region" description="Low complexity" evidence="1">
    <location>
        <begin position="208"/>
        <end position="217"/>
    </location>
</feature>
<dbReference type="EMBL" id="MCFF01000044">
    <property type="protein sequence ID" value="ORZ06734.1"/>
    <property type="molecule type" value="Genomic_DNA"/>
</dbReference>
<sequence length="265" mass="27532">MAPSQSHSYAYKAGHIFCVLFSILSATTLLTLTTGQGPETQALCSAEMCMTATIYSNDPNTLEFSLWSKAQVGWLGIGFGGKATDMDGNDLAMCWPTTTGQGAILSQRFATSNDDPTEIPTAVEFQVLGAKSGVMASNSSFTCTFTRPLVTAKGTILPDAKELHVIYAVGKNIPTGEDPQTAKIQEHSSTGHGILAIQRKEGGGGNGNVTTTSGSGSPAQPTKTTAPDGDGSSKPSFAQAGYGGGFSRVFTAVAITAGFCLRWLL</sequence>
<dbReference type="SUPFAM" id="SSF49344">
    <property type="entry name" value="CBD9-like"/>
    <property type="match status" value="1"/>
</dbReference>
<dbReference type="SMART" id="SM00664">
    <property type="entry name" value="DoH"/>
    <property type="match status" value="1"/>
</dbReference>
<feature type="domain" description="DOMON" evidence="3">
    <location>
        <begin position="46"/>
        <end position="170"/>
    </location>
</feature>
<dbReference type="GeneID" id="33569928"/>
<comment type="caution">
    <text evidence="4">The sequence shown here is derived from an EMBL/GenBank/DDBJ whole genome shotgun (WGS) entry which is preliminary data.</text>
</comment>
<dbReference type="PANTHER" id="PTHR47797:SF1">
    <property type="entry name" value="CYTOCHROME B561 DOMAIN-CONTAINING PROTEIN-RELATED"/>
    <property type="match status" value="1"/>
</dbReference>
<evidence type="ECO:0000313" key="5">
    <source>
        <dbReference type="Proteomes" id="UP000193648"/>
    </source>
</evidence>
<keyword evidence="5" id="KW-1185">Reference proteome</keyword>
<dbReference type="AlphaFoldDB" id="A0A1Y2GC34"/>
<dbReference type="Pfam" id="PF03351">
    <property type="entry name" value="DOMON"/>
    <property type="match status" value="1"/>
</dbReference>
<organism evidence="4 5">
    <name type="scientific">Lobosporangium transversale</name>
    <dbReference type="NCBI Taxonomy" id="64571"/>
    <lineage>
        <taxon>Eukaryota</taxon>
        <taxon>Fungi</taxon>
        <taxon>Fungi incertae sedis</taxon>
        <taxon>Mucoromycota</taxon>
        <taxon>Mortierellomycotina</taxon>
        <taxon>Mortierellomycetes</taxon>
        <taxon>Mortierellales</taxon>
        <taxon>Mortierellaceae</taxon>
        <taxon>Lobosporangium</taxon>
    </lineage>
</organism>
<accession>A0A1Y2GC34</accession>
<dbReference type="OrthoDB" id="366214at2759"/>
<feature type="chain" id="PRO_5012350136" description="DOMON domain-containing protein" evidence="2">
    <location>
        <begin position="36"/>
        <end position="265"/>
    </location>
</feature>
<name>A0A1Y2GC34_9FUNG</name>
<dbReference type="InterPro" id="IPR005018">
    <property type="entry name" value="DOMON_domain"/>
</dbReference>
<dbReference type="PANTHER" id="PTHR47797">
    <property type="entry name" value="DEHYDROGENASE, PUTATIVE (AFU_ORTHOLOGUE AFUA_8G05805)-RELATED"/>
    <property type="match status" value="1"/>
</dbReference>
<dbReference type="CDD" id="cd09631">
    <property type="entry name" value="DOMON_DOH"/>
    <property type="match status" value="1"/>
</dbReference>
<dbReference type="InParanoid" id="A0A1Y2GC34"/>
<dbReference type="RefSeq" id="XP_021877655.1">
    <property type="nucleotide sequence ID" value="XM_022028085.1"/>
</dbReference>
<dbReference type="Gene3D" id="2.60.40.1210">
    <property type="entry name" value="Cellobiose dehydrogenase, cytochrome domain"/>
    <property type="match status" value="1"/>
</dbReference>